<protein>
    <submittedName>
        <fullName evidence="1">Uncharacterized protein</fullName>
    </submittedName>
</protein>
<gene>
    <name evidence="1" type="ORF">RchiOBHm_Chr5g0072341</name>
</gene>
<comment type="caution">
    <text evidence="1">The sequence shown here is derived from an EMBL/GenBank/DDBJ whole genome shotgun (WGS) entry which is preliminary data.</text>
</comment>
<dbReference type="AlphaFoldDB" id="A0A2P6QKM8"/>
<name>A0A2P6QKM8_ROSCH</name>
<reference evidence="1 2" key="1">
    <citation type="journal article" date="2018" name="Nat. Genet.">
        <title>The Rosa genome provides new insights in the design of modern roses.</title>
        <authorList>
            <person name="Bendahmane M."/>
        </authorList>
    </citation>
    <scope>NUCLEOTIDE SEQUENCE [LARGE SCALE GENOMIC DNA]</scope>
    <source>
        <strain evidence="2">cv. Old Blush</strain>
    </source>
</reference>
<proteinExistence type="predicted"/>
<dbReference type="EMBL" id="PDCK01000043">
    <property type="protein sequence ID" value="PRQ34731.1"/>
    <property type="molecule type" value="Genomic_DNA"/>
</dbReference>
<evidence type="ECO:0000313" key="2">
    <source>
        <dbReference type="Proteomes" id="UP000238479"/>
    </source>
</evidence>
<dbReference type="Gramene" id="PRQ34731">
    <property type="protein sequence ID" value="PRQ34731"/>
    <property type="gene ID" value="RchiOBHm_Chr5g0072341"/>
</dbReference>
<evidence type="ECO:0000313" key="1">
    <source>
        <dbReference type="EMBL" id="PRQ34731.1"/>
    </source>
</evidence>
<sequence length="79" mass="9681">MVYKSLVEQGKLQHDPNQEVMDSQLEYLLRGKSSQLRMRWRILMEEAENKQKDDMWTSVNNQRNKLFQRWICKYAIDLF</sequence>
<dbReference type="Proteomes" id="UP000238479">
    <property type="component" value="Chromosome 5"/>
</dbReference>
<accession>A0A2P6QKM8</accession>
<keyword evidence="2" id="KW-1185">Reference proteome</keyword>
<organism evidence="1 2">
    <name type="scientific">Rosa chinensis</name>
    <name type="common">China rose</name>
    <dbReference type="NCBI Taxonomy" id="74649"/>
    <lineage>
        <taxon>Eukaryota</taxon>
        <taxon>Viridiplantae</taxon>
        <taxon>Streptophyta</taxon>
        <taxon>Embryophyta</taxon>
        <taxon>Tracheophyta</taxon>
        <taxon>Spermatophyta</taxon>
        <taxon>Magnoliopsida</taxon>
        <taxon>eudicotyledons</taxon>
        <taxon>Gunneridae</taxon>
        <taxon>Pentapetalae</taxon>
        <taxon>rosids</taxon>
        <taxon>fabids</taxon>
        <taxon>Rosales</taxon>
        <taxon>Rosaceae</taxon>
        <taxon>Rosoideae</taxon>
        <taxon>Rosoideae incertae sedis</taxon>
        <taxon>Rosa</taxon>
    </lineage>
</organism>